<gene>
    <name evidence="1" type="ORF">AXK60_08260</name>
</gene>
<sequence>MSAAHAARVDGVVAAVTAVDGVVDVHAGGPGSPATHLPGRTVRGVRLDDEGGQVCVVLEFRRDVDLVDLADRVRRAATDAAGVPVDVVVSDIVVPDLTGAASSKEYTA</sequence>
<organism evidence="1 2">
    <name type="scientific">Tsukamurella pseudospumae</name>
    <dbReference type="NCBI Taxonomy" id="239498"/>
    <lineage>
        <taxon>Bacteria</taxon>
        <taxon>Bacillati</taxon>
        <taxon>Actinomycetota</taxon>
        <taxon>Actinomycetes</taxon>
        <taxon>Mycobacteriales</taxon>
        <taxon>Tsukamurellaceae</taxon>
        <taxon>Tsukamurella</taxon>
    </lineage>
</organism>
<dbReference type="RefSeq" id="WP_068571458.1">
    <property type="nucleotide sequence ID" value="NZ_LSRF01000033.1"/>
</dbReference>
<comment type="caution">
    <text evidence="1">The sequence shown here is derived from an EMBL/GenBank/DDBJ whole genome shotgun (WGS) entry which is preliminary data.</text>
</comment>
<dbReference type="Proteomes" id="UP000070258">
    <property type="component" value="Unassembled WGS sequence"/>
</dbReference>
<name>A0A138AJ43_9ACTN</name>
<dbReference type="STRING" id="239498.AXK60_08260"/>
<evidence type="ECO:0008006" key="3">
    <source>
        <dbReference type="Google" id="ProtNLM"/>
    </source>
</evidence>
<evidence type="ECO:0000313" key="1">
    <source>
        <dbReference type="EMBL" id="KXP10424.1"/>
    </source>
</evidence>
<reference evidence="2" key="1">
    <citation type="submission" date="2016-02" db="EMBL/GenBank/DDBJ databases">
        <authorList>
            <person name="Wen L."/>
            <person name="He K."/>
            <person name="Yang H."/>
        </authorList>
    </citation>
    <scope>NUCLEOTIDE SEQUENCE [LARGE SCALE GENOMIC DNA]</scope>
    <source>
        <strain evidence="2">JCM 15929</strain>
    </source>
</reference>
<protein>
    <recommendedName>
        <fullName evidence="3">Asp23/Gls24 family envelope stress response protein</fullName>
    </recommendedName>
</protein>
<proteinExistence type="predicted"/>
<dbReference type="OrthoDB" id="5195799at2"/>
<evidence type="ECO:0000313" key="2">
    <source>
        <dbReference type="Proteomes" id="UP000070258"/>
    </source>
</evidence>
<dbReference type="EMBL" id="LSRF01000033">
    <property type="protein sequence ID" value="KXP10424.1"/>
    <property type="molecule type" value="Genomic_DNA"/>
</dbReference>
<dbReference type="AlphaFoldDB" id="A0A138AJ43"/>
<accession>A0A138AJ43</accession>